<accession>A0ABT4TJN0</accession>
<feature type="transmembrane region" description="Helical" evidence="2">
    <location>
        <begin position="55"/>
        <end position="84"/>
    </location>
</feature>
<keyword evidence="2" id="KW-0472">Membrane</keyword>
<sequence>MLGAAITIVGLLISWVVWRRRGAAAGLRGVAWSLVPLAAGLLGLMATVWRAVADIFGILAGLLFNPMVWAGVAIAALAAVLFVVSGVMRAKGKGVRTAQGGGEPKRGKKAAEGGAAPGLEGGGAAQDPAAQSAGGGRGKKAKAGGDDDMGDIEDLLRKHGIE</sequence>
<evidence type="ECO:0000313" key="3">
    <source>
        <dbReference type="EMBL" id="MDA2804895.1"/>
    </source>
</evidence>
<proteinExistence type="predicted"/>
<protein>
    <submittedName>
        <fullName evidence="3">Cellulose synthase</fullName>
    </submittedName>
</protein>
<organism evidence="3 4">
    <name type="scientific">Nocardiopsis suaedae</name>
    <dbReference type="NCBI Taxonomy" id="3018444"/>
    <lineage>
        <taxon>Bacteria</taxon>
        <taxon>Bacillati</taxon>
        <taxon>Actinomycetota</taxon>
        <taxon>Actinomycetes</taxon>
        <taxon>Streptosporangiales</taxon>
        <taxon>Nocardiopsidaceae</taxon>
        <taxon>Nocardiopsis</taxon>
    </lineage>
</organism>
<name>A0ABT4TJN0_9ACTN</name>
<evidence type="ECO:0000256" key="2">
    <source>
        <dbReference type="SAM" id="Phobius"/>
    </source>
</evidence>
<dbReference type="Proteomes" id="UP001165685">
    <property type="component" value="Unassembled WGS sequence"/>
</dbReference>
<keyword evidence="2" id="KW-0812">Transmembrane</keyword>
<keyword evidence="2" id="KW-1133">Transmembrane helix</keyword>
<feature type="transmembrane region" description="Helical" evidence="2">
    <location>
        <begin position="29"/>
        <end position="49"/>
    </location>
</feature>
<evidence type="ECO:0000313" key="4">
    <source>
        <dbReference type="Proteomes" id="UP001165685"/>
    </source>
</evidence>
<gene>
    <name evidence="3" type="ORF">O4U47_10255</name>
</gene>
<reference evidence="3" key="1">
    <citation type="submission" date="2023-01" db="EMBL/GenBank/DDBJ databases">
        <title>Draft genome sequence of Nocardiopsis sp. LSu2-4 isolated from halophytes.</title>
        <authorList>
            <person name="Duangmal K."/>
            <person name="Chantavorakit T."/>
        </authorList>
    </citation>
    <scope>NUCLEOTIDE SEQUENCE</scope>
    <source>
        <strain evidence="3">LSu2-4</strain>
    </source>
</reference>
<dbReference type="RefSeq" id="WP_270677504.1">
    <property type="nucleotide sequence ID" value="NZ_JAQFWP010000014.1"/>
</dbReference>
<keyword evidence="4" id="KW-1185">Reference proteome</keyword>
<comment type="caution">
    <text evidence="3">The sequence shown here is derived from an EMBL/GenBank/DDBJ whole genome shotgun (WGS) entry which is preliminary data.</text>
</comment>
<feature type="compositionally biased region" description="Gly residues" evidence="1">
    <location>
        <begin position="115"/>
        <end position="124"/>
    </location>
</feature>
<evidence type="ECO:0000256" key="1">
    <source>
        <dbReference type="SAM" id="MobiDB-lite"/>
    </source>
</evidence>
<dbReference type="EMBL" id="JAQFWP010000014">
    <property type="protein sequence ID" value="MDA2804895.1"/>
    <property type="molecule type" value="Genomic_DNA"/>
</dbReference>
<feature type="region of interest" description="Disordered" evidence="1">
    <location>
        <begin position="93"/>
        <end position="162"/>
    </location>
</feature>